<dbReference type="PANTHER" id="PTHR30294:SF29">
    <property type="entry name" value="MULTIDRUG ABC TRANSPORTER PERMEASE YBHS-RELATED"/>
    <property type="match status" value="1"/>
</dbReference>
<name>A0ABS0V6A7_9PSED</name>
<keyword evidence="8" id="KW-1185">Reference proteome</keyword>
<evidence type="ECO:0000256" key="1">
    <source>
        <dbReference type="ARBA" id="ARBA00004651"/>
    </source>
</evidence>
<evidence type="ECO:0000256" key="5">
    <source>
        <dbReference type="ARBA" id="ARBA00023136"/>
    </source>
</evidence>
<evidence type="ECO:0000256" key="6">
    <source>
        <dbReference type="SAM" id="Phobius"/>
    </source>
</evidence>
<comment type="caution">
    <text evidence="7">The sequence shown here is derived from an EMBL/GenBank/DDBJ whole genome shotgun (WGS) entry which is preliminary data.</text>
</comment>
<feature type="transmembrane region" description="Helical" evidence="6">
    <location>
        <begin position="161"/>
        <end position="181"/>
    </location>
</feature>
<gene>
    <name evidence="7" type="ORF">YA0871_24530</name>
</gene>
<protein>
    <submittedName>
        <fullName evidence="7">ABC transporter permease</fullName>
    </submittedName>
</protein>
<comment type="subcellular location">
    <subcellularLocation>
        <location evidence="1">Cell membrane</location>
        <topology evidence="1">Multi-pass membrane protein</topology>
    </subcellularLocation>
</comment>
<feature type="transmembrane region" description="Helical" evidence="6">
    <location>
        <begin position="102"/>
        <end position="125"/>
    </location>
</feature>
<sequence length="241" mass="26770">MKLLPVIFKRQLASYASSPSTYLSVAVFLVLCATLGLDAQHWMERNSSDLQVFFELHPWLYLLLIPILSTQLWSDEYNNSFCDTLKSLPVTATEQVIGKFMAAWTVCALALMFNFPLVIVVNYLGTPDNAVIASQFLASWLLAGSYLSAGCFICVLAKQRIVIFLLTLGLLLIASALSSMLDALDNQAPIWIIDSLMSLDPIARFSTMDNGKLTLHDGLYFISMILAFLFATTITLNYKNS</sequence>
<accession>A0ABS0V6A7</accession>
<reference evidence="7 8" key="1">
    <citation type="submission" date="2020-12" db="EMBL/GenBank/DDBJ databases">
        <title>Comparative genomic insights into the epidemiology and virulence of plant pathogenic Pseudomonads from Turkey.</title>
        <authorList>
            <person name="Dillon M."/>
            <person name="Ruiz-Bedoya T."/>
            <person name="Bendalovic-Torma C."/>
            <person name="Guttman K.M."/>
            <person name="Kwak H."/>
            <person name="Middleton M.A."/>
            <person name="Wang P.W."/>
            <person name="Horuz S."/>
            <person name="Aysan Y."/>
            <person name="Guttman D.S."/>
        </authorList>
    </citation>
    <scope>NUCLEOTIDE SEQUENCE [LARGE SCALE GENOMIC DNA]</scope>
    <source>
        <strain evidence="7 8">Marul_2_1</strain>
    </source>
</reference>
<proteinExistence type="predicted"/>
<evidence type="ECO:0000256" key="3">
    <source>
        <dbReference type="ARBA" id="ARBA00022692"/>
    </source>
</evidence>
<dbReference type="InterPro" id="IPR051449">
    <property type="entry name" value="ABC-2_transporter_component"/>
</dbReference>
<dbReference type="Proteomes" id="UP000607562">
    <property type="component" value="Unassembled WGS sequence"/>
</dbReference>
<evidence type="ECO:0000313" key="7">
    <source>
        <dbReference type="EMBL" id="MBI6635833.1"/>
    </source>
</evidence>
<keyword evidence="4 6" id="KW-1133">Transmembrane helix</keyword>
<keyword evidence="3 6" id="KW-0812">Transmembrane</keyword>
<feature type="transmembrane region" description="Helical" evidence="6">
    <location>
        <begin position="218"/>
        <end position="238"/>
    </location>
</feature>
<keyword evidence="5 6" id="KW-0472">Membrane</keyword>
<evidence type="ECO:0000256" key="2">
    <source>
        <dbReference type="ARBA" id="ARBA00022475"/>
    </source>
</evidence>
<evidence type="ECO:0000313" key="8">
    <source>
        <dbReference type="Proteomes" id="UP000607562"/>
    </source>
</evidence>
<dbReference type="PANTHER" id="PTHR30294">
    <property type="entry name" value="MEMBRANE COMPONENT OF ABC TRANSPORTER YHHJ-RELATED"/>
    <property type="match status" value="1"/>
</dbReference>
<keyword evidence="2" id="KW-1003">Cell membrane</keyword>
<dbReference type="RefSeq" id="WP_198708704.1">
    <property type="nucleotide sequence ID" value="NZ_JAEILM010000099.1"/>
</dbReference>
<evidence type="ECO:0000256" key="4">
    <source>
        <dbReference type="ARBA" id="ARBA00022989"/>
    </source>
</evidence>
<dbReference type="EMBL" id="JAEILM010000099">
    <property type="protein sequence ID" value="MBI6635833.1"/>
    <property type="molecule type" value="Genomic_DNA"/>
</dbReference>
<organism evidence="7 8">
    <name type="scientific">Pseudomonas paralactis</name>
    <dbReference type="NCBI Taxonomy" id="1615673"/>
    <lineage>
        <taxon>Bacteria</taxon>
        <taxon>Pseudomonadati</taxon>
        <taxon>Pseudomonadota</taxon>
        <taxon>Gammaproteobacteria</taxon>
        <taxon>Pseudomonadales</taxon>
        <taxon>Pseudomonadaceae</taxon>
        <taxon>Pseudomonas</taxon>
    </lineage>
</organism>
<feature type="transmembrane region" description="Helical" evidence="6">
    <location>
        <begin position="137"/>
        <end position="156"/>
    </location>
</feature>
<feature type="transmembrane region" description="Helical" evidence="6">
    <location>
        <begin position="12"/>
        <end position="36"/>
    </location>
</feature>